<accession>A0AAW7ZF50</accession>
<dbReference type="Proteomes" id="UP001172911">
    <property type="component" value="Unassembled WGS sequence"/>
</dbReference>
<proteinExistence type="predicted"/>
<keyword evidence="2" id="KW-1185">Reference proteome</keyword>
<evidence type="ECO:0000313" key="1">
    <source>
        <dbReference type="EMBL" id="MDO7787885.1"/>
    </source>
</evidence>
<protein>
    <submittedName>
        <fullName evidence="1">Uncharacterized protein</fullName>
    </submittedName>
</protein>
<sequence length="109" mass="11970">MHAGGQLAHLPGYTIKRANYPPSLRVLDSQAYVVLAGAVKHHCTGLSELNPQVLQLQPPNPPPQSWGRRALYFLLLSRCDLPLLPIILRLCRYFPIQAPVVSAAVVAPK</sequence>
<reference evidence="1" key="2">
    <citation type="submission" date="2023-03" db="EMBL/GenBank/DDBJ databases">
        <authorList>
            <person name="Zhang Z."/>
        </authorList>
    </citation>
    <scope>NUCLEOTIDE SEQUENCE</scope>
    <source>
        <strain evidence="1">DSA</strain>
    </source>
</reference>
<reference evidence="1" key="1">
    <citation type="journal article" date="2023" name="J. Hazard. Mater.">
        <title>Anaerobic biodegradation of pyrene and benzo[a]pyrene by a new sulfate-reducing Desulforamulus aquiferis strain DSA.</title>
        <authorList>
            <person name="Zhang Z."/>
            <person name="Sun J."/>
            <person name="Gong X."/>
            <person name="Wang C."/>
            <person name="Wang H."/>
        </authorList>
    </citation>
    <scope>NUCLEOTIDE SEQUENCE</scope>
    <source>
        <strain evidence="1">DSA</strain>
    </source>
</reference>
<dbReference type="EMBL" id="JARPTC010000017">
    <property type="protein sequence ID" value="MDO7787885.1"/>
    <property type="molecule type" value="Genomic_DNA"/>
</dbReference>
<gene>
    <name evidence="1" type="ORF">P6N53_11700</name>
</gene>
<comment type="caution">
    <text evidence="1">The sequence shown here is derived from an EMBL/GenBank/DDBJ whole genome shotgun (WGS) entry which is preliminary data.</text>
</comment>
<name>A0AAW7ZF50_9FIRM</name>
<evidence type="ECO:0000313" key="2">
    <source>
        <dbReference type="Proteomes" id="UP001172911"/>
    </source>
</evidence>
<dbReference type="AlphaFoldDB" id="A0AAW7ZF50"/>
<organism evidence="1 2">
    <name type="scientific">Desulforamulus aquiferis</name>
    <dbReference type="NCBI Taxonomy" id="1397668"/>
    <lineage>
        <taxon>Bacteria</taxon>
        <taxon>Bacillati</taxon>
        <taxon>Bacillota</taxon>
        <taxon>Clostridia</taxon>
        <taxon>Eubacteriales</taxon>
        <taxon>Peptococcaceae</taxon>
        <taxon>Desulforamulus</taxon>
    </lineage>
</organism>